<feature type="compositionally biased region" description="Basic and acidic residues" evidence="1">
    <location>
        <begin position="75"/>
        <end position="89"/>
    </location>
</feature>
<proteinExistence type="predicted"/>
<evidence type="ECO:0000313" key="2">
    <source>
        <dbReference type="EMBL" id="OWL93371.1"/>
    </source>
</evidence>
<dbReference type="AlphaFoldDB" id="A0A2D0A708"/>
<organism evidence="2 3">
    <name type="scientific">Deinococcus indicus</name>
    <dbReference type="NCBI Taxonomy" id="223556"/>
    <lineage>
        <taxon>Bacteria</taxon>
        <taxon>Thermotogati</taxon>
        <taxon>Deinococcota</taxon>
        <taxon>Deinococci</taxon>
        <taxon>Deinococcales</taxon>
        <taxon>Deinococcaceae</taxon>
        <taxon>Deinococcus</taxon>
    </lineage>
</organism>
<dbReference type="Proteomes" id="UP000197208">
    <property type="component" value="Unassembled WGS sequence"/>
</dbReference>
<reference evidence="2 3" key="1">
    <citation type="submission" date="2017-05" db="EMBL/GenBank/DDBJ databases">
        <title>De novo genome assembly of Deniococcus indicus strain DR1.</title>
        <authorList>
            <person name="Chauhan D."/>
            <person name="Yennamalli R.M."/>
            <person name="Priyadarshini R."/>
        </authorList>
    </citation>
    <scope>NUCLEOTIDE SEQUENCE [LARGE SCALE GENOMIC DNA]</scope>
    <source>
        <strain evidence="2 3">DR1</strain>
    </source>
</reference>
<feature type="compositionally biased region" description="Gly residues" evidence="1">
    <location>
        <begin position="13"/>
        <end position="24"/>
    </location>
</feature>
<gene>
    <name evidence="2" type="ORF">CBQ26_20115</name>
</gene>
<protein>
    <submittedName>
        <fullName evidence="2">Uncharacterized protein</fullName>
    </submittedName>
</protein>
<name>A0A2D0A708_9DEIO</name>
<evidence type="ECO:0000256" key="1">
    <source>
        <dbReference type="SAM" id="MobiDB-lite"/>
    </source>
</evidence>
<evidence type="ECO:0000313" key="3">
    <source>
        <dbReference type="Proteomes" id="UP000197208"/>
    </source>
</evidence>
<feature type="compositionally biased region" description="Low complexity" evidence="1">
    <location>
        <begin position="27"/>
        <end position="38"/>
    </location>
</feature>
<feature type="region of interest" description="Disordered" evidence="1">
    <location>
        <begin position="13"/>
        <end position="89"/>
    </location>
</feature>
<dbReference type="EMBL" id="NHMK01000036">
    <property type="protein sequence ID" value="OWL93371.1"/>
    <property type="molecule type" value="Genomic_DNA"/>
</dbReference>
<accession>A0A2D0A708</accession>
<sequence length="89" mass="8908">MAAGAVLVRHAGAGAGAVGHGGRAGHADAVGGRRALAGGRDGRGGRRGGGSGVHAADLRGKRRPGPWVLRAQQQRAERAGPRVPHDARE</sequence>
<comment type="caution">
    <text evidence="2">The sequence shown here is derived from an EMBL/GenBank/DDBJ whole genome shotgun (WGS) entry which is preliminary data.</text>
</comment>
<keyword evidence="3" id="KW-1185">Reference proteome</keyword>